<keyword evidence="3" id="KW-0325">Glycoprotein</keyword>
<protein>
    <submittedName>
        <fullName evidence="4">Uncharacterized protein</fullName>
    </submittedName>
</protein>
<evidence type="ECO:0000313" key="4">
    <source>
        <dbReference type="Ensembl" id="ENSVKKP00000022276.1"/>
    </source>
</evidence>
<evidence type="ECO:0000256" key="3">
    <source>
        <dbReference type="ARBA" id="ARBA00023180"/>
    </source>
</evidence>
<proteinExistence type="predicted"/>
<name>A0A8D2Q627_VARKO</name>
<dbReference type="GO" id="GO:0017157">
    <property type="term" value="P:regulation of exocytosis"/>
    <property type="evidence" value="ECO:0007669"/>
    <property type="project" value="TreeGrafter"/>
</dbReference>
<dbReference type="InterPro" id="IPR009039">
    <property type="entry name" value="EAR"/>
</dbReference>
<reference evidence="4" key="2">
    <citation type="submission" date="2025-09" db="UniProtKB">
        <authorList>
            <consortium name="Ensembl"/>
        </authorList>
    </citation>
    <scope>IDENTIFICATION</scope>
</reference>
<dbReference type="GO" id="GO:0008021">
    <property type="term" value="C:synaptic vesicle"/>
    <property type="evidence" value="ECO:0007669"/>
    <property type="project" value="TreeGrafter"/>
</dbReference>
<evidence type="ECO:0000256" key="2">
    <source>
        <dbReference type="ARBA" id="ARBA00022737"/>
    </source>
</evidence>
<dbReference type="PANTHER" id="PTHR24367">
    <property type="entry name" value="LEUCINE-RICH REPEAT-CONTAINING PROTEIN"/>
    <property type="match status" value="1"/>
</dbReference>
<dbReference type="AlphaFoldDB" id="A0A8D2Q627"/>
<dbReference type="InterPro" id="IPR005492">
    <property type="entry name" value="EPTP"/>
</dbReference>
<evidence type="ECO:0000313" key="5">
    <source>
        <dbReference type="Proteomes" id="UP000694545"/>
    </source>
</evidence>
<dbReference type="PANTHER" id="PTHR24367:SF10">
    <property type="entry name" value="LEUCINE-RICH REPEAT LGI FAMILY MEMBER 3"/>
    <property type="match status" value="1"/>
</dbReference>
<organism evidence="4 5">
    <name type="scientific">Varanus komodoensis</name>
    <name type="common">Komodo dragon</name>
    <dbReference type="NCBI Taxonomy" id="61221"/>
    <lineage>
        <taxon>Eukaryota</taxon>
        <taxon>Metazoa</taxon>
        <taxon>Chordata</taxon>
        <taxon>Craniata</taxon>
        <taxon>Vertebrata</taxon>
        <taxon>Euteleostomi</taxon>
        <taxon>Lepidosauria</taxon>
        <taxon>Squamata</taxon>
        <taxon>Bifurcata</taxon>
        <taxon>Unidentata</taxon>
        <taxon>Episquamata</taxon>
        <taxon>Toxicofera</taxon>
        <taxon>Anguimorpha</taxon>
        <taxon>Paleoanguimorpha</taxon>
        <taxon>Varanoidea</taxon>
        <taxon>Varanidae</taxon>
        <taxon>Varanus</taxon>
    </lineage>
</organism>
<dbReference type="Pfam" id="PF03736">
    <property type="entry name" value="EPTP"/>
    <property type="match status" value="3"/>
</dbReference>
<reference evidence="4" key="1">
    <citation type="submission" date="2025-08" db="UniProtKB">
        <authorList>
            <consortium name="Ensembl"/>
        </authorList>
    </citation>
    <scope>IDENTIFICATION</scope>
</reference>
<keyword evidence="2" id="KW-0677">Repeat</keyword>
<keyword evidence="5" id="KW-1185">Reference proteome</keyword>
<dbReference type="OMA" id="EGPRFTE"/>
<dbReference type="Proteomes" id="UP000694545">
    <property type="component" value="Unplaced"/>
</dbReference>
<dbReference type="InterPro" id="IPR051295">
    <property type="entry name" value="LGI_related"/>
</dbReference>
<dbReference type="Ensembl" id="ENSVKKT00000022830.1">
    <property type="protein sequence ID" value="ENSVKKP00000022276.1"/>
    <property type="gene ID" value="ENSVKKG00000014861.1"/>
</dbReference>
<dbReference type="PROSITE" id="PS50912">
    <property type="entry name" value="EAR"/>
    <property type="match status" value="3"/>
</dbReference>
<sequence>MVRHFRIKRDSYLCLSRYIGDSKVVKWEGLRFTELQTLPSRGSMVMEPFWVSERQYMALGSDFSFTHIYLWDGQKQKFMKFQELSVQAPRAFRLLPLEDMNLLLAPSFKGNTLVYKHIVVDLSL</sequence>
<keyword evidence="1" id="KW-0732">Signal</keyword>
<evidence type="ECO:0000256" key="1">
    <source>
        <dbReference type="ARBA" id="ARBA00022729"/>
    </source>
</evidence>
<accession>A0A8D2Q627</accession>